<keyword evidence="3" id="KW-0256">Endoplasmic reticulum</keyword>
<protein>
    <recommendedName>
        <fullName evidence="10">Endoplasmic reticulum-based factor for assembly of V-ATPase-domain-containing protein</fullName>
    </recommendedName>
</protein>
<name>A0AA39L5A4_SARSR</name>
<comment type="caution">
    <text evidence="8">The sequence shown here is derived from an EMBL/GenBank/DDBJ whole genome shotgun (WGS) entry which is preliminary data.</text>
</comment>
<proteinExistence type="predicted"/>
<dbReference type="EMBL" id="JAPDFR010000008">
    <property type="protein sequence ID" value="KAK0384647.1"/>
    <property type="molecule type" value="Genomic_DNA"/>
</dbReference>
<keyword evidence="4 7" id="KW-1133">Transmembrane helix</keyword>
<evidence type="ECO:0000313" key="8">
    <source>
        <dbReference type="EMBL" id="KAK0384647.1"/>
    </source>
</evidence>
<evidence type="ECO:0000256" key="3">
    <source>
        <dbReference type="ARBA" id="ARBA00022824"/>
    </source>
</evidence>
<dbReference type="InterPro" id="IPR021013">
    <property type="entry name" value="ATPase_Vma12"/>
</dbReference>
<dbReference type="GO" id="GO:0070072">
    <property type="term" value="P:vacuolar proton-transporting V-type ATPase complex assembly"/>
    <property type="evidence" value="ECO:0007669"/>
    <property type="project" value="InterPro"/>
</dbReference>
<keyword evidence="9" id="KW-1185">Reference proteome</keyword>
<dbReference type="Pfam" id="PF11712">
    <property type="entry name" value="Vma12"/>
    <property type="match status" value="1"/>
</dbReference>
<evidence type="ECO:0000256" key="4">
    <source>
        <dbReference type="ARBA" id="ARBA00022989"/>
    </source>
</evidence>
<dbReference type="Proteomes" id="UP001175261">
    <property type="component" value="Unassembled WGS sequence"/>
</dbReference>
<evidence type="ECO:0000256" key="2">
    <source>
        <dbReference type="ARBA" id="ARBA00022692"/>
    </source>
</evidence>
<comment type="subcellular location">
    <subcellularLocation>
        <location evidence="1">Endoplasmic reticulum membrane</location>
        <topology evidence="1">Multi-pass membrane protein</topology>
    </subcellularLocation>
</comment>
<dbReference type="PANTHER" id="PTHR31394">
    <property type="entry name" value="TRANSMEMBRANE PROTEIN 199"/>
    <property type="match status" value="1"/>
</dbReference>
<dbReference type="AlphaFoldDB" id="A0AA39L5A4"/>
<evidence type="ECO:0008006" key="10">
    <source>
        <dbReference type="Google" id="ProtNLM"/>
    </source>
</evidence>
<keyword evidence="2 7" id="KW-0812">Transmembrane</keyword>
<gene>
    <name evidence="8" type="ORF">NLU13_8733</name>
</gene>
<reference evidence="8" key="1">
    <citation type="submission" date="2022-10" db="EMBL/GenBank/DDBJ databases">
        <title>Determination and structural analysis of whole genome sequence of Sarocladium strictum F4-1.</title>
        <authorList>
            <person name="Hu L."/>
            <person name="Jiang Y."/>
        </authorList>
    </citation>
    <scope>NUCLEOTIDE SEQUENCE</scope>
    <source>
        <strain evidence="8">F4-1</strain>
    </source>
</reference>
<sequence>MVLLTMTAAAVEALERLPPLRTEAEDDSSKAGQPAAKDEPSLTNPGIGNPISHGQLVDLWNRLREGSEHSTSLESLLRGARVYVPPPPPKPEKSKEYLALMARLRREEEARAYERMLNPPAPITTFNPASRSFTEANRPLTAADLGDEEVTYNDIHRQLVLLINFLVSIAGVAGTLWVAARWWSTPARLFLTMGGSIVVAIAEVVVYQAYVWKMGEAKKGQVKAKEVREVGRTWVVGDGGGKAEGKEAVMIPQAEVDGSDVVRRRNVPAKDENL</sequence>
<evidence type="ECO:0000256" key="6">
    <source>
        <dbReference type="SAM" id="MobiDB-lite"/>
    </source>
</evidence>
<feature type="region of interest" description="Disordered" evidence="6">
    <location>
        <begin position="17"/>
        <end position="50"/>
    </location>
</feature>
<feature type="transmembrane region" description="Helical" evidence="7">
    <location>
        <begin position="159"/>
        <end position="183"/>
    </location>
</feature>
<dbReference type="PANTHER" id="PTHR31394:SF1">
    <property type="entry name" value="TRANSMEMBRANE PROTEIN 199"/>
    <property type="match status" value="1"/>
</dbReference>
<evidence type="ECO:0000256" key="1">
    <source>
        <dbReference type="ARBA" id="ARBA00004477"/>
    </source>
</evidence>
<evidence type="ECO:0000313" key="9">
    <source>
        <dbReference type="Proteomes" id="UP001175261"/>
    </source>
</evidence>
<dbReference type="GO" id="GO:0005789">
    <property type="term" value="C:endoplasmic reticulum membrane"/>
    <property type="evidence" value="ECO:0007669"/>
    <property type="project" value="UniProtKB-SubCell"/>
</dbReference>
<accession>A0AA39L5A4</accession>
<evidence type="ECO:0000256" key="7">
    <source>
        <dbReference type="SAM" id="Phobius"/>
    </source>
</evidence>
<keyword evidence="5 7" id="KW-0472">Membrane</keyword>
<organism evidence="8 9">
    <name type="scientific">Sarocladium strictum</name>
    <name type="common">Black bundle disease fungus</name>
    <name type="synonym">Acremonium strictum</name>
    <dbReference type="NCBI Taxonomy" id="5046"/>
    <lineage>
        <taxon>Eukaryota</taxon>
        <taxon>Fungi</taxon>
        <taxon>Dikarya</taxon>
        <taxon>Ascomycota</taxon>
        <taxon>Pezizomycotina</taxon>
        <taxon>Sordariomycetes</taxon>
        <taxon>Hypocreomycetidae</taxon>
        <taxon>Hypocreales</taxon>
        <taxon>Sarocladiaceae</taxon>
        <taxon>Sarocladium</taxon>
    </lineage>
</organism>
<evidence type="ECO:0000256" key="5">
    <source>
        <dbReference type="ARBA" id="ARBA00023136"/>
    </source>
</evidence>
<feature type="transmembrane region" description="Helical" evidence="7">
    <location>
        <begin position="189"/>
        <end position="210"/>
    </location>
</feature>